<dbReference type="InterPro" id="IPR000160">
    <property type="entry name" value="GGDEF_dom"/>
</dbReference>
<dbReference type="GO" id="GO:0005886">
    <property type="term" value="C:plasma membrane"/>
    <property type="evidence" value="ECO:0007669"/>
    <property type="project" value="TreeGrafter"/>
</dbReference>
<dbReference type="EC" id="2.7.7.65" evidence="1"/>
<dbReference type="AlphaFoldDB" id="A0A844XSZ5"/>
<organism evidence="5 6">
    <name type="scientific">Qipengyuania vulgaris</name>
    <dbReference type="NCBI Taxonomy" id="291985"/>
    <lineage>
        <taxon>Bacteria</taxon>
        <taxon>Pseudomonadati</taxon>
        <taxon>Pseudomonadota</taxon>
        <taxon>Alphaproteobacteria</taxon>
        <taxon>Sphingomonadales</taxon>
        <taxon>Erythrobacteraceae</taxon>
        <taxon>Qipengyuania</taxon>
    </lineage>
</organism>
<dbReference type="GO" id="GO:0043709">
    <property type="term" value="P:cell adhesion involved in single-species biofilm formation"/>
    <property type="evidence" value="ECO:0007669"/>
    <property type="project" value="TreeGrafter"/>
</dbReference>
<evidence type="ECO:0000259" key="4">
    <source>
        <dbReference type="PROSITE" id="PS50887"/>
    </source>
</evidence>
<dbReference type="InterPro" id="IPR043128">
    <property type="entry name" value="Rev_trsase/Diguanyl_cyclase"/>
</dbReference>
<name>A0A844XSZ5_9SPHN</name>
<proteinExistence type="predicted"/>
<evidence type="ECO:0000256" key="2">
    <source>
        <dbReference type="ARBA" id="ARBA00034247"/>
    </source>
</evidence>
<dbReference type="InterPro" id="IPR029787">
    <property type="entry name" value="Nucleotide_cyclase"/>
</dbReference>
<feature type="transmembrane region" description="Helical" evidence="3">
    <location>
        <begin position="114"/>
        <end position="132"/>
    </location>
</feature>
<evidence type="ECO:0000256" key="1">
    <source>
        <dbReference type="ARBA" id="ARBA00012528"/>
    </source>
</evidence>
<gene>
    <name evidence="5" type="ORF">GRI69_12360</name>
</gene>
<feature type="transmembrane region" description="Helical" evidence="3">
    <location>
        <begin position="85"/>
        <end position="102"/>
    </location>
</feature>
<reference evidence="5 6" key="1">
    <citation type="submission" date="2019-12" db="EMBL/GenBank/DDBJ databases">
        <title>Genomic-based taxomic classification of the family Erythrobacteraceae.</title>
        <authorList>
            <person name="Xu L."/>
        </authorList>
    </citation>
    <scope>NUCLEOTIDE SEQUENCE [LARGE SCALE GENOMIC DNA]</scope>
    <source>
        <strain evidence="5 6">DSM 17792</strain>
    </source>
</reference>
<dbReference type="RefSeq" id="WP_160728592.1">
    <property type="nucleotide sequence ID" value="NZ_WTYC01000007.1"/>
</dbReference>
<dbReference type="OrthoDB" id="9812260at2"/>
<dbReference type="PANTHER" id="PTHR45138:SF9">
    <property type="entry name" value="DIGUANYLATE CYCLASE DGCM-RELATED"/>
    <property type="match status" value="1"/>
</dbReference>
<accession>A0A844XSZ5</accession>
<keyword evidence="3" id="KW-0472">Membrane</keyword>
<evidence type="ECO:0000313" key="5">
    <source>
        <dbReference type="EMBL" id="MXO49051.1"/>
    </source>
</evidence>
<keyword evidence="3" id="KW-1133">Transmembrane helix</keyword>
<dbReference type="SUPFAM" id="SSF55073">
    <property type="entry name" value="Nucleotide cyclase"/>
    <property type="match status" value="1"/>
</dbReference>
<sequence length="374" mass="40693">MTVDPHKVRQESMIAMLEREHRSLTSSFLALALLAVAFAFFPNKLTMYALLTLRLASFAFTRRAASALENAVRKRRESASPQRTMIIAMALTGITLGLMLLPPPADTPFAAVQMVRAVILIAVALIAVTLAAMPAPRDAMLASFFVTTCSLSLVEPQLANPAIWLVAAIICLGIRTYASSTGHHIVAAAEVLVEKRQLSEDLSIALARAEYLGSRDALTGLGNRRKLFEQRETGCADESRHVLMIDLDRFKTINDDFGHSVGDRVLVAAADIIRERLAQAGSSDDLAFRLGGEEFLVILNQDDGAAARLFAEDLRLEIADIRSREKGLEGATISASIGIARWQPGEEFDDVLQRSDAACYMAKNTGRNRVRAAA</sequence>
<dbReference type="SMART" id="SM00267">
    <property type="entry name" value="GGDEF"/>
    <property type="match status" value="1"/>
</dbReference>
<keyword evidence="3" id="KW-0812">Transmembrane</keyword>
<dbReference type="GO" id="GO:0052621">
    <property type="term" value="F:diguanylate cyclase activity"/>
    <property type="evidence" value="ECO:0007669"/>
    <property type="project" value="UniProtKB-EC"/>
</dbReference>
<evidence type="ECO:0000256" key="3">
    <source>
        <dbReference type="SAM" id="Phobius"/>
    </source>
</evidence>
<comment type="catalytic activity">
    <reaction evidence="2">
        <text>2 GTP = 3',3'-c-di-GMP + 2 diphosphate</text>
        <dbReference type="Rhea" id="RHEA:24898"/>
        <dbReference type="ChEBI" id="CHEBI:33019"/>
        <dbReference type="ChEBI" id="CHEBI:37565"/>
        <dbReference type="ChEBI" id="CHEBI:58805"/>
        <dbReference type="EC" id="2.7.7.65"/>
    </reaction>
</comment>
<keyword evidence="6" id="KW-1185">Reference proteome</keyword>
<feature type="transmembrane region" description="Helical" evidence="3">
    <location>
        <begin position="21"/>
        <end position="41"/>
    </location>
</feature>
<dbReference type="NCBIfam" id="TIGR00254">
    <property type="entry name" value="GGDEF"/>
    <property type="match status" value="1"/>
</dbReference>
<dbReference type="EMBL" id="WTYC01000007">
    <property type="protein sequence ID" value="MXO49051.1"/>
    <property type="molecule type" value="Genomic_DNA"/>
</dbReference>
<dbReference type="CDD" id="cd01949">
    <property type="entry name" value="GGDEF"/>
    <property type="match status" value="1"/>
</dbReference>
<dbReference type="GO" id="GO:1902201">
    <property type="term" value="P:negative regulation of bacterial-type flagellum-dependent cell motility"/>
    <property type="evidence" value="ECO:0007669"/>
    <property type="project" value="TreeGrafter"/>
</dbReference>
<evidence type="ECO:0000313" key="6">
    <source>
        <dbReference type="Proteomes" id="UP000448199"/>
    </source>
</evidence>
<dbReference type="PROSITE" id="PS50887">
    <property type="entry name" value="GGDEF"/>
    <property type="match status" value="1"/>
</dbReference>
<dbReference type="Gene3D" id="3.30.70.270">
    <property type="match status" value="1"/>
</dbReference>
<feature type="domain" description="GGDEF" evidence="4">
    <location>
        <begin position="238"/>
        <end position="374"/>
    </location>
</feature>
<dbReference type="Pfam" id="PF00990">
    <property type="entry name" value="GGDEF"/>
    <property type="match status" value="1"/>
</dbReference>
<protein>
    <recommendedName>
        <fullName evidence="1">diguanylate cyclase</fullName>
        <ecNumber evidence="1">2.7.7.65</ecNumber>
    </recommendedName>
</protein>
<comment type="caution">
    <text evidence="5">The sequence shown here is derived from an EMBL/GenBank/DDBJ whole genome shotgun (WGS) entry which is preliminary data.</text>
</comment>
<dbReference type="Proteomes" id="UP000448199">
    <property type="component" value="Unassembled WGS sequence"/>
</dbReference>
<dbReference type="InterPro" id="IPR050469">
    <property type="entry name" value="Diguanylate_Cyclase"/>
</dbReference>
<dbReference type="PANTHER" id="PTHR45138">
    <property type="entry name" value="REGULATORY COMPONENTS OF SENSORY TRANSDUCTION SYSTEM"/>
    <property type="match status" value="1"/>
</dbReference>